<evidence type="ECO:0000256" key="9">
    <source>
        <dbReference type="ARBA" id="ARBA00031501"/>
    </source>
</evidence>
<evidence type="ECO:0000256" key="7">
    <source>
        <dbReference type="ARBA" id="ARBA00023277"/>
    </source>
</evidence>
<dbReference type="Proteomes" id="UP001298753">
    <property type="component" value="Unassembled WGS sequence"/>
</dbReference>
<evidence type="ECO:0000256" key="5">
    <source>
        <dbReference type="ARBA" id="ARBA00022676"/>
    </source>
</evidence>
<dbReference type="NCBIfam" id="NF011080">
    <property type="entry name" value="PRK14508.1-3"/>
    <property type="match status" value="1"/>
</dbReference>
<evidence type="ECO:0000256" key="8">
    <source>
        <dbReference type="ARBA" id="ARBA00031423"/>
    </source>
</evidence>
<reference evidence="11 12" key="1">
    <citation type="submission" date="2021-10" db="EMBL/GenBank/DDBJ databases">
        <title>Anaerobic single-cell dispensing facilitates the cultivation of human gut bacteria.</title>
        <authorList>
            <person name="Afrizal A."/>
        </authorList>
    </citation>
    <scope>NUCLEOTIDE SEQUENCE [LARGE SCALE GENOMIC DNA]</scope>
    <source>
        <strain evidence="11 12">CLA-AA-H270</strain>
    </source>
</reference>
<keyword evidence="6 10" id="KW-0808">Transferase</keyword>
<protein>
    <recommendedName>
        <fullName evidence="4 10">4-alpha-glucanotransferase</fullName>
        <ecNumber evidence="3 10">2.4.1.25</ecNumber>
    </recommendedName>
    <alternativeName>
        <fullName evidence="8 10">Amylomaltase</fullName>
    </alternativeName>
    <alternativeName>
        <fullName evidence="9 10">Disproportionating enzyme</fullName>
    </alternativeName>
</protein>
<evidence type="ECO:0000256" key="2">
    <source>
        <dbReference type="ARBA" id="ARBA00005684"/>
    </source>
</evidence>
<dbReference type="RefSeq" id="WP_227600205.1">
    <property type="nucleotide sequence ID" value="NZ_JAJEPX010000005.1"/>
</dbReference>
<keyword evidence="12" id="KW-1185">Reference proteome</keyword>
<dbReference type="InterPro" id="IPR017853">
    <property type="entry name" value="GH"/>
</dbReference>
<dbReference type="PANTHER" id="PTHR32438">
    <property type="entry name" value="4-ALPHA-GLUCANOTRANSFERASE DPE1, CHLOROPLASTIC/AMYLOPLASTIC"/>
    <property type="match status" value="1"/>
</dbReference>
<comment type="catalytic activity">
    <reaction evidence="1 10">
        <text>Transfers a segment of a (1-&gt;4)-alpha-D-glucan to a new position in an acceptor, which may be glucose or a (1-&gt;4)-alpha-D-glucan.</text>
        <dbReference type="EC" id="2.4.1.25"/>
    </reaction>
</comment>
<dbReference type="GO" id="GO:0004134">
    <property type="term" value="F:4-alpha-glucanotransferase activity"/>
    <property type="evidence" value="ECO:0007669"/>
    <property type="project" value="UniProtKB-EC"/>
</dbReference>
<keyword evidence="5 10" id="KW-0328">Glycosyltransferase</keyword>
<sequence length="497" mass="56494">MFKRSSGVLAHVTSLPSPHGVGTMGKTARDFVDFLAAAHQTYWQVLPLGHTGFGDSPYQCFSAAAGNPYLIDMDLLVEDGLLTADEVRQGDFDASPDTADFEQLADTRWPLFRKAYSRVTPEMREKIAAFTEKNSEWLPDYALFMALKEEKYHHMPVYMWPDKDVRDRKPAALEKVTAELRDEVDFRIFLQYIFFKQWTALREYANEKGIQIIGDIPIYVSADSSDVWTHPKLFKLKPDRSPKLVAGVPPDYYSATGQLWGNPVYNWAAHKAENYAWWIWRMKSNMALFDVVRLDHFRGFAAYWEVGADEETAINGKWRKGPGMELFNAIEKALGPVPLIAEDLGVQTDEVKELLEESGFPGMRVLIFGFTPDYDNEHLPHNYKPNSIVYTSTHDSQTVCEQIMDICSEPEKQFAYRYLRTSHAEAMGWSAIKCVWASSANIAMTTLQDLLSLGADSRMNTPATIGGKNWRWRVRAEALNPTVSSMLGEITKTYMRG</sequence>
<evidence type="ECO:0000256" key="6">
    <source>
        <dbReference type="ARBA" id="ARBA00022679"/>
    </source>
</evidence>
<accession>A0AAW4W4R6</accession>
<gene>
    <name evidence="11" type="primary">malQ</name>
    <name evidence="11" type="ORF">LKD22_03120</name>
</gene>
<name>A0AAW4W4R6_9FIRM</name>
<evidence type="ECO:0000313" key="12">
    <source>
        <dbReference type="Proteomes" id="UP001298753"/>
    </source>
</evidence>
<dbReference type="NCBIfam" id="TIGR00217">
    <property type="entry name" value="malQ"/>
    <property type="match status" value="1"/>
</dbReference>
<evidence type="ECO:0000313" key="11">
    <source>
        <dbReference type="EMBL" id="MCC2176130.1"/>
    </source>
</evidence>
<dbReference type="GeneID" id="98660964"/>
<dbReference type="InterPro" id="IPR003385">
    <property type="entry name" value="Glyco_hydro_77"/>
</dbReference>
<keyword evidence="7 10" id="KW-0119">Carbohydrate metabolism</keyword>
<dbReference type="Pfam" id="PF02446">
    <property type="entry name" value="Glyco_hydro_77"/>
    <property type="match status" value="1"/>
</dbReference>
<proteinExistence type="inferred from homology"/>
<dbReference type="AlphaFoldDB" id="A0AAW4W4R6"/>
<comment type="similarity">
    <text evidence="2 10">Belongs to the disproportionating enzyme family.</text>
</comment>
<evidence type="ECO:0000256" key="4">
    <source>
        <dbReference type="ARBA" id="ARBA00020295"/>
    </source>
</evidence>
<dbReference type="EMBL" id="JAJEPX010000005">
    <property type="protein sequence ID" value="MCC2176130.1"/>
    <property type="molecule type" value="Genomic_DNA"/>
</dbReference>
<organism evidence="11 12">
    <name type="scientific">Agathobaculum butyriciproducens</name>
    <dbReference type="NCBI Taxonomy" id="1628085"/>
    <lineage>
        <taxon>Bacteria</taxon>
        <taxon>Bacillati</taxon>
        <taxon>Bacillota</taxon>
        <taxon>Clostridia</taxon>
        <taxon>Eubacteriales</taxon>
        <taxon>Butyricicoccaceae</taxon>
        <taxon>Agathobaculum</taxon>
    </lineage>
</organism>
<dbReference type="PANTHER" id="PTHR32438:SF5">
    <property type="entry name" value="4-ALPHA-GLUCANOTRANSFERASE DPE1, CHLOROPLASTIC_AMYLOPLASTIC"/>
    <property type="match status" value="1"/>
</dbReference>
<evidence type="ECO:0000256" key="3">
    <source>
        <dbReference type="ARBA" id="ARBA00012560"/>
    </source>
</evidence>
<dbReference type="EC" id="2.4.1.25" evidence="3 10"/>
<dbReference type="GO" id="GO:0005975">
    <property type="term" value="P:carbohydrate metabolic process"/>
    <property type="evidence" value="ECO:0007669"/>
    <property type="project" value="InterPro"/>
</dbReference>
<evidence type="ECO:0000256" key="10">
    <source>
        <dbReference type="RuleBase" id="RU361207"/>
    </source>
</evidence>
<dbReference type="SUPFAM" id="SSF51445">
    <property type="entry name" value="(Trans)glycosidases"/>
    <property type="match status" value="1"/>
</dbReference>
<dbReference type="Gene3D" id="3.20.20.80">
    <property type="entry name" value="Glycosidases"/>
    <property type="match status" value="1"/>
</dbReference>
<evidence type="ECO:0000256" key="1">
    <source>
        <dbReference type="ARBA" id="ARBA00000439"/>
    </source>
</evidence>
<comment type="caution">
    <text evidence="11">The sequence shown here is derived from an EMBL/GenBank/DDBJ whole genome shotgun (WGS) entry which is preliminary data.</text>
</comment>